<comment type="caution">
    <text evidence="1">The sequence shown here is derived from an EMBL/GenBank/DDBJ whole genome shotgun (WGS) entry which is preliminary data.</text>
</comment>
<accession>J0MQ51</accession>
<name>J0MQ51_HELPX</name>
<organism evidence="1 2">
    <name type="scientific">Helicobacter pylori Hp A-26</name>
    <dbReference type="NCBI Taxonomy" id="992056"/>
    <lineage>
        <taxon>Bacteria</taxon>
        <taxon>Pseudomonadati</taxon>
        <taxon>Campylobacterota</taxon>
        <taxon>Epsilonproteobacteria</taxon>
        <taxon>Campylobacterales</taxon>
        <taxon>Helicobacteraceae</taxon>
        <taxon>Helicobacter</taxon>
    </lineage>
</organism>
<dbReference type="EMBL" id="AKOV01000001">
    <property type="protein sequence ID" value="EJB76277.1"/>
    <property type="molecule type" value="Genomic_DNA"/>
</dbReference>
<protein>
    <submittedName>
        <fullName evidence="1">Uncharacterized protein</fullName>
    </submittedName>
</protein>
<dbReference type="Proteomes" id="UP000005323">
    <property type="component" value="Unassembled WGS sequence"/>
</dbReference>
<evidence type="ECO:0000313" key="2">
    <source>
        <dbReference type="Proteomes" id="UP000005323"/>
    </source>
</evidence>
<dbReference type="PATRIC" id="fig|992056.3.peg.160"/>
<proteinExistence type="predicted"/>
<gene>
    <name evidence="1" type="ORF">HPHPA26_0162</name>
</gene>
<reference evidence="1 2" key="1">
    <citation type="journal article" date="2013" name="Pathog. Dis.">
        <title>Genome sequences of 65 Helicobacter pylori strains isolated from asymptomatic individuals and patients with gastric cancer, peptic ulcer disease, or gastritis.</title>
        <authorList>
            <person name="Blanchard T.G."/>
            <person name="Czinn S.J."/>
            <person name="Correa P."/>
            <person name="Nakazawa T."/>
            <person name="Keelan M."/>
            <person name="Morningstar L."/>
            <person name="Santana-Cruz I."/>
            <person name="Maroo A."/>
            <person name="McCracken C."/>
            <person name="Shefchek K."/>
            <person name="Daugherty S."/>
            <person name="Song Y."/>
            <person name="Fraser C.M."/>
            <person name="Fricke W.F."/>
        </authorList>
    </citation>
    <scope>NUCLEOTIDE SEQUENCE [LARGE SCALE GENOMIC DNA]</scope>
    <source>
        <strain evidence="1 2">Hp A-26</strain>
    </source>
</reference>
<dbReference type="AlphaFoldDB" id="J0MQ51"/>
<sequence length="81" mass="9206">MLIVAEAVSALNKKVVAAKKNKIRFTPNSCIHNRNKNRRYSSLSPLLKSSSIYKNPPRIQAILIILKYRLSKGIYHLGMIL</sequence>
<evidence type="ECO:0000313" key="1">
    <source>
        <dbReference type="EMBL" id="EJB76277.1"/>
    </source>
</evidence>